<feature type="region of interest" description="Disordered" evidence="2">
    <location>
        <begin position="1"/>
        <end position="75"/>
    </location>
</feature>
<keyword evidence="1" id="KW-0378">Hydrolase</keyword>
<evidence type="ECO:0000256" key="2">
    <source>
        <dbReference type="SAM" id="MobiDB-lite"/>
    </source>
</evidence>
<name>A0ABR1G092_AURAN</name>
<accession>A0ABR1G092</accession>
<dbReference type="PANTHER" id="PTHR11668">
    <property type="entry name" value="SERINE/THREONINE PROTEIN PHOSPHATASE"/>
    <property type="match status" value="1"/>
</dbReference>
<dbReference type="Proteomes" id="UP001363151">
    <property type="component" value="Unassembled WGS sequence"/>
</dbReference>
<feature type="domain" description="Serine/threonine specific protein phosphatases" evidence="3">
    <location>
        <begin position="323"/>
        <end position="328"/>
    </location>
</feature>
<comment type="catalytic activity">
    <reaction evidence="1">
        <text>O-phospho-L-threonyl-[protein] + H2O = L-threonyl-[protein] + phosphate</text>
        <dbReference type="Rhea" id="RHEA:47004"/>
        <dbReference type="Rhea" id="RHEA-COMP:11060"/>
        <dbReference type="Rhea" id="RHEA-COMP:11605"/>
        <dbReference type="ChEBI" id="CHEBI:15377"/>
        <dbReference type="ChEBI" id="CHEBI:30013"/>
        <dbReference type="ChEBI" id="CHEBI:43474"/>
        <dbReference type="ChEBI" id="CHEBI:61977"/>
        <dbReference type="EC" id="3.1.3.16"/>
    </reaction>
</comment>
<evidence type="ECO:0000313" key="5">
    <source>
        <dbReference type="Proteomes" id="UP001363151"/>
    </source>
</evidence>
<feature type="region of interest" description="Disordered" evidence="2">
    <location>
        <begin position="588"/>
        <end position="611"/>
    </location>
</feature>
<organism evidence="4 5">
    <name type="scientific">Aureococcus anophagefferens</name>
    <name type="common">Harmful bloom alga</name>
    <dbReference type="NCBI Taxonomy" id="44056"/>
    <lineage>
        <taxon>Eukaryota</taxon>
        <taxon>Sar</taxon>
        <taxon>Stramenopiles</taxon>
        <taxon>Ochrophyta</taxon>
        <taxon>Pelagophyceae</taxon>
        <taxon>Pelagomonadales</taxon>
        <taxon>Pelagomonadaceae</taxon>
        <taxon>Aureococcus</taxon>
    </lineage>
</organism>
<proteinExistence type="inferred from homology"/>
<sequence>MSNFFGSRQQASPQQGAQAQASPQAASPARPFLSPPGAGSPVQDAAPSSGGSPDLARNVTCRRGKPDAAAASRVAELEGENVALKREIEALRLAVARSPGSSNPVVCAPDRDLAQARAEEQAIPPPRPDVGQQMRRLTKEKRRRHMLRDSIMHTVEEDEGGGGLDGQRSTIRVTKEKISRQASIGTARVLHTLPATPRAGGMDLLLRVVAVFREPLRSEHTEYLGSSRFADDLLELSARAGRRFETEPRVLRLESPAYVFGDTHGNLEDLHFFSDHIWKLGVSLTAGSLVFLGDYVDRGLSSLEVVAYLFALKCLEPAKVWLLRGNHETRDVNGWKEHYGDRSFLWQLGPLVWEGVNAAFDRLPLAALVDDDIFCIHGGIPRRPPPGPRPFCADADAKTRLELLDMVPRVITINPPDVDADPALQQMASECLWSDPAQEDQEDDLGDSGYGESLRGGGTVCFGMRAIEDFLKETGCSFIMRAHEAHAYGVNLSKGATVFTIFSTSKDHHQGRMAMCGCILVDIEKIQVINRSPHYRNHYVHKRNSMSLIGLPQSELAKRKNLGLVVDECDDSDDEAFEEADEYDDDELLYNYDDPTSQFRENPVLGGTDGP</sequence>
<dbReference type="PRINTS" id="PR00114">
    <property type="entry name" value="STPHPHTASE"/>
</dbReference>
<dbReference type="PANTHER" id="PTHR11668:SF496">
    <property type="entry name" value="SERINE_THREONINE-PROTEIN PHOSPHATASE"/>
    <property type="match status" value="1"/>
</dbReference>
<comment type="caution">
    <text evidence="4">The sequence shown here is derived from an EMBL/GenBank/DDBJ whole genome shotgun (WGS) entry which is preliminary data.</text>
</comment>
<keyword evidence="5" id="KW-1185">Reference proteome</keyword>
<dbReference type="SUPFAM" id="SSF56300">
    <property type="entry name" value="Metallo-dependent phosphatases"/>
    <property type="match status" value="1"/>
</dbReference>
<dbReference type="InterPro" id="IPR004843">
    <property type="entry name" value="Calcineurin-like_PHP"/>
</dbReference>
<protein>
    <recommendedName>
        <fullName evidence="1">Serine/threonine-protein phosphatase</fullName>
        <ecNumber evidence="1">3.1.3.16</ecNumber>
    </recommendedName>
</protein>
<dbReference type="EMBL" id="JBBJCI010000152">
    <property type="protein sequence ID" value="KAK7241902.1"/>
    <property type="molecule type" value="Genomic_DNA"/>
</dbReference>
<dbReference type="Pfam" id="PF00149">
    <property type="entry name" value="Metallophos"/>
    <property type="match status" value="1"/>
</dbReference>
<reference evidence="4 5" key="1">
    <citation type="submission" date="2024-03" db="EMBL/GenBank/DDBJ databases">
        <title>Aureococcus anophagefferens CCMP1851 and Kratosvirus quantuckense: Draft genome of a second virus-susceptible host strain in the model system.</title>
        <authorList>
            <person name="Chase E."/>
            <person name="Truchon A.R."/>
            <person name="Schepens W."/>
            <person name="Wilhelm S.W."/>
        </authorList>
    </citation>
    <scope>NUCLEOTIDE SEQUENCE [LARGE SCALE GENOMIC DNA]</scope>
    <source>
        <strain evidence="4 5">CCMP1851</strain>
    </source>
</reference>
<dbReference type="EC" id="3.1.3.16" evidence="1"/>
<gene>
    <name evidence="4" type="ORF">SO694_00019473</name>
</gene>
<comment type="similarity">
    <text evidence="1">Belongs to the PPP phosphatase family.</text>
</comment>
<dbReference type="CDD" id="cd00144">
    <property type="entry name" value="MPP_PPP_family"/>
    <property type="match status" value="1"/>
</dbReference>
<evidence type="ECO:0000259" key="3">
    <source>
        <dbReference type="PROSITE" id="PS00125"/>
    </source>
</evidence>
<dbReference type="Gene3D" id="3.60.21.10">
    <property type="match status" value="1"/>
</dbReference>
<dbReference type="PROSITE" id="PS00125">
    <property type="entry name" value="SER_THR_PHOSPHATASE"/>
    <property type="match status" value="1"/>
</dbReference>
<feature type="compositionally biased region" description="Low complexity" evidence="2">
    <location>
        <begin position="1"/>
        <end position="31"/>
    </location>
</feature>
<evidence type="ECO:0000313" key="4">
    <source>
        <dbReference type="EMBL" id="KAK7241902.1"/>
    </source>
</evidence>
<dbReference type="InterPro" id="IPR029052">
    <property type="entry name" value="Metallo-depent_PP-like"/>
</dbReference>
<dbReference type="SMART" id="SM00156">
    <property type="entry name" value="PP2Ac"/>
    <property type="match status" value="1"/>
</dbReference>
<dbReference type="InterPro" id="IPR050341">
    <property type="entry name" value="PP1_catalytic_subunit"/>
</dbReference>
<evidence type="ECO:0000256" key="1">
    <source>
        <dbReference type="RuleBase" id="RU004273"/>
    </source>
</evidence>
<dbReference type="InterPro" id="IPR006186">
    <property type="entry name" value="Ser/Thr-sp_prot-phosphatase"/>
</dbReference>